<comment type="caution">
    <text evidence="2">The sequence shown here is derived from an EMBL/GenBank/DDBJ whole genome shotgun (WGS) entry which is preliminary data.</text>
</comment>
<reference evidence="2 3" key="1">
    <citation type="submission" date="2017-09" db="EMBL/GenBank/DDBJ databases">
        <title>A multilocus sequence analysis scheme for characterization of bacteria in the genus Thioclava.</title>
        <authorList>
            <person name="Liu Y."/>
            <person name="Shao Z."/>
        </authorList>
    </citation>
    <scope>NUCLEOTIDE SEQUENCE [LARGE SCALE GENOMIC DNA]</scope>
    <source>
        <strain evidence="2 3">CAU 1312</strain>
    </source>
</reference>
<evidence type="ECO:0000259" key="1">
    <source>
        <dbReference type="Pfam" id="PF00174"/>
    </source>
</evidence>
<evidence type="ECO:0000313" key="3">
    <source>
        <dbReference type="Proteomes" id="UP000243507"/>
    </source>
</evidence>
<protein>
    <recommendedName>
        <fullName evidence="1">Oxidoreductase molybdopterin-binding domain-containing protein</fullName>
    </recommendedName>
</protein>
<name>A0A2A4CS50_9RHOB</name>
<dbReference type="Pfam" id="PF00174">
    <property type="entry name" value="Oxidored_molyb"/>
    <property type="match status" value="1"/>
</dbReference>
<dbReference type="Gene3D" id="3.90.420.10">
    <property type="entry name" value="Oxidoreductase, molybdopterin-binding domain"/>
    <property type="match status" value="1"/>
</dbReference>
<keyword evidence="3" id="KW-1185">Reference proteome</keyword>
<dbReference type="OrthoDB" id="9798763at2"/>
<sequence>MASGAAARAEHLLTFLRADGSVAELDVAAFEALPQHEIVTHTSVTDGPQRFTGPLMRDVLKAAGVEAKSVLAIALNDYEIEIPTTDFTRFDVLAATAMNGEALTPRDKGPVWIVYPRDDFPELEDIRYDFRWVWQLTRVEAQ</sequence>
<accession>A0A2A4CS50</accession>
<dbReference type="InterPro" id="IPR000572">
    <property type="entry name" value="OxRdtase_Mopterin-bd_dom"/>
</dbReference>
<evidence type="ECO:0000313" key="2">
    <source>
        <dbReference type="EMBL" id="PCD76979.1"/>
    </source>
</evidence>
<dbReference type="EMBL" id="NTJD01000004">
    <property type="protein sequence ID" value="PCD76979.1"/>
    <property type="molecule type" value="Genomic_DNA"/>
</dbReference>
<dbReference type="AlphaFoldDB" id="A0A2A4CS50"/>
<feature type="domain" description="Oxidoreductase molybdopterin-binding" evidence="1">
    <location>
        <begin position="48"/>
        <end position="116"/>
    </location>
</feature>
<proteinExistence type="predicted"/>
<gene>
    <name evidence="2" type="ORF">CLN94_07200</name>
</gene>
<dbReference type="Proteomes" id="UP000243507">
    <property type="component" value="Unassembled WGS sequence"/>
</dbReference>
<organism evidence="2 3">
    <name type="scientific">Pseudothioclava arenosa</name>
    <dbReference type="NCBI Taxonomy" id="1795308"/>
    <lineage>
        <taxon>Bacteria</taxon>
        <taxon>Pseudomonadati</taxon>
        <taxon>Pseudomonadota</taxon>
        <taxon>Alphaproteobacteria</taxon>
        <taxon>Rhodobacterales</taxon>
        <taxon>Paracoccaceae</taxon>
        <taxon>Pseudothioclava</taxon>
    </lineage>
</organism>
<dbReference type="InterPro" id="IPR036374">
    <property type="entry name" value="OxRdtase_Mopterin-bd_sf"/>
</dbReference>
<dbReference type="SUPFAM" id="SSF56524">
    <property type="entry name" value="Oxidoreductase molybdopterin-binding domain"/>
    <property type="match status" value="1"/>
</dbReference>